<protein>
    <recommendedName>
        <fullName evidence="3">SMP-30/Gluconolactonase/LRE-like region domain-containing protein</fullName>
    </recommendedName>
</protein>
<evidence type="ECO:0008006" key="3">
    <source>
        <dbReference type="Google" id="ProtNLM"/>
    </source>
</evidence>
<proteinExistence type="predicted"/>
<keyword evidence="2" id="KW-1185">Reference proteome</keyword>
<dbReference type="PANTHER" id="PTHR42060">
    <property type="entry name" value="NHL REPEAT-CONTAINING PROTEIN-RELATED"/>
    <property type="match status" value="1"/>
</dbReference>
<dbReference type="InterPro" id="IPR011042">
    <property type="entry name" value="6-blade_b-propeller_TolB-like"/>
</dbReference>
<gene>
    <name evidence="1" type="ORF">QQX98_011320</name>
</gene>
<comment type="caution">
    <text evidence="1">The sequence shown here is derived from an EMBL/GenBank/DDBJ whole genome shotgun (WGS) entry which is preliminary data.</text>
</comment>
<evidence type="ECO:0000313" key="1">
    <source>
        <dbReference type="EMBL" id="KAK7402922.1"/>
    </source>
</evidence>
<name>A0ABR1GM02_9HYPO</name>
<dbReference type="Gene3D" id="2.120.10.30">
    <property type="entry name" value="TolB, C-terminal domain"/>
    <property type="match status" value="1"/>
</dbReference>
<dbReference type="PANTHER" id="PTHR42060:SF3">
    <property type="entry name" value="SMP-30_GLUCONOLACTONASE_LRE-LIKE REGION DOMAIN-CONTAINING PROTEIN"/>
    <property type="match status" value="1"/>
</dbReference>
<dbReference type="SUPFAM" id="SSF63829">
    <property type="entry name" value="Calcium-dependent phosphotriesterase"/>
    <property type="match status" value="1"/>
</dbReference>
<dbReference type="EMBL" id="JAZAVJ010000273">
    <property type="protein sequence ID" value="KAK7402922.1"/>
    <property type="molecule type" value="Genomic_DNA"/>
</dbReference>
<organism evidence="1 2">
    <name type="scientific">Neonectria punicea</name>
    <dbReference type="NCBI Taxonomy" id="979145"/>
    <lineage>
        <taxon>Eukaryota</taxon>
        <taxon>Fungi</taxon>
        <taxon>Dikarya</taxon>
        <taxon>Ascomycota</taxon>
        <taxon>Pezizomycotina</taxon>
        <taxon>Sordariomycetes</taxon>
        <taxon>Hypocreomycetidae</taxon>
        <taxon>Hypocreales</taxon>
        <taxon>Nectriaceae</taxon>
        <taxon>Neonectria</taxon>
    </lineage>
</organism>
<dbReference type="Proteomes" id="UP001498476">
    <property type="component" value="Unassembled WGS sequence"/>
</dbReference>
<evidence type="ECO:0000313" key="2">
    <source>
        <dbReference type="Proteomes" id="UP001498476"/>
    </source>
</evidence>
<dbReference type="InterPro" id="IPR052998">
    <property type="entry name" value="Hetero-Diels-Alderase-like"/>
</dbReference>
<reference evidence="1 2" key="1">
    <citation type="journal article" date="2025" name="Microbiol. Resour. Announc.">
        <title>Draft genome sequences for Neonectria magnoliae and Neonectria punicea, canker pathogens of Liriodendron tulipifera and Acer saccharum in West Virginia.</title>
        <authorList>
            <person name="Petronek H.M."/>
            <person name="Kasson M.T."/>
            <person name="Metheny A.M."/>
            <person name="Stauder C.M."/>
            <person name="Lovett B."/>
            <person name="Lynch S.C."/>
            <person name="Garnas J.R."/>
            <person name="Kasson L.R."/>
            <person name="Stajich J.E."/>
        </authorList>
    </citation>
    <scope>NUCLEOTIDE SEQUENCE [LARGE SCALE GENOMIC DNA]</scope>
    <source>
        <strain evidence="1 2">NRRL 64653</strain>
    </source>
</reference>
<accession>A0ABR1GM02</accession>
<sequence>MPSAAEKAKAKYDAVINNPGRNDCSATRLDVPEVWAIDPASSTGSSLLRLPLAADDPTNALTGICEIRPDIFAIGAGIYDMTGGTGPKPGSFSVWLADLTGTEPLVSKITDTPDIAMINGMATWDEQTALITDCLHGKIYKLDVFTGAYSIALEDESMTLPSIHPFPICINGLKVHRMPTQAYVYYTTTTRQSVYRLPVTPALEAAGPVETLATGLSPDDIAVAQDGTVYVCTNTMNTVVRIPSDGGEAVAVAGYVNGMDVAGSTACVLGEGEKVLYVATSGGIMAPVGGESEPAKVVEVRLGREDKSRE</sequence>